<gene>
    <name evidence="2" type="ORF">Aco03nite_088910</name>
</gene>
<evidence type="ECO:0000313" key="2">
    <source>
        <dbReference type="EMBL" id="GID60487.1"/>
    </source>
</evidence>
<evidence type="ECO:0000259" key="1">
    <source>
        <dbReference type="SMART" id="SM00065"/>
    </source>
</evidence>
<protein>
    <recommendedName>
        <fullName evidence="1">GAF domain-containing protein</fullName>
    </recommendedName>
</protein>
<organism evidence="2 3">
    <name type="scientific">Actinoplanes couchii</name>
    <dbReference type="NCBI Taxonomy" id="403638"/>
    <lineage>
        <taxon>Bacteria</taxon>
        <taxon>Bacillati</taxon>
        <taxon>Actinomycetota</taxon>
        <taxon>Actinomycetes</taxon>
        <taxon>Micromonosporales</taxon>
        <taxon>Micromonosporaceae</taxon>
        <taxon>Actinoplanes</taxon>
    </lineage>
</organism>
<name>A0ABQ3XQ04_9ACTN</name>
<sequence length="165" mass="17070">MSRAGTRLRTVAAIDFDHPGLRAALDQITRHSADRTGLPISLATLVLDTAQLIAGSSGIGGTWLSEANGTPLEWSFCKTVVATGLPYVVADAANDPVQSTNPLVTMGGIRAYAGVPLKVGGEIVGAHCLLSDSIHTFTDVDLSVLSAGAQNIVAVLNNHLTPTGW</sequence>
<dbReference type="Proteomes" id="UP000612282">
    <property type="component" value="Unassembled WGS sequence"/>
</dbReference>
<keyword evidence="3" id="KW-1185">Reference proteome</keyword>
<dbReference type="Gene3D" id="3.30.450.40">
    <property type="match status" value="1"/>
</dbReference>
<dbReference type="PANTHER" id="PTHR43102:SF2">
    <property type="entry name" value="GAF DOMAIN-CONTAINING PROTEIN"/>
    <property type="match status" value="1"/>
</dbReference>
<dbReference type="InterPro" id="IPR003018">
    <property type="entry name" value="GAF"/>
</dbReference>
<evidence type="ECO:0000313" key="3">
    <source>
        <dbReference type="Proteomes" id="UP000612282"/>
    </source>
</evidence>
<comment type="caution">
    <text evidence="2">The sequence shown here is derived from an EMBL/GenBank/DDBJ whole genome shotgun (WGS) entry which is preliminary data.</text>
</comment>
<reference evidence="2 3" key="1">
    <citation type="submission" date="2021-01" db="EMBL/GenBank/DDBJ databases">
        <title>Whole genome shotgun sequence of Actinoplanes couchii NBRC 106145.</title>
        <authorList>
            <person name="Komaki H."/>
            <person name="Tamura T."/>
        </authorList>
    </citation>
    <scope>NUCLEOTIDE SEQUENCE [LARGE SCALE GENOMIC DNA]</scope>
    <source>
        <strain evidence="2 3">NBRC 106145</strain>
    </source>
</reference>
<dbReference type="RefSeq" id="WP_203807558.1">
    <property type="nucleotide sequence ID" value="NZ_BAAAQE010000112.1"/>
</dbReference>
<dbReference type="SMART" id="SM00065">
    <property type="entry name" value="GAF"/>
    <property type="match status" value="1"/>
</dbReference>
<dbReference type="SUPFAM" id="SSF55781">
    <property type="entry name" value="GAF domain-like"/>
    <property type="match status" value="1"/>
</dbReference>
<proteinExistence type="predicted"/>
<dbReference type="EMBL" id="BOMG01000109">
    <property type="protein sequence ID" value="GID60487.1"/>
    <property type="molecule type" value="Genomic_DNA"/>
</dbReference>
<accession>A0ABQ3XQ04</accession>
<feature type="domain" description="GAF" evidence="1">
    <location>
        <begin position="20"/>
        <end position="163"/>
    </location>
</feature>
<dbReference type="InterPro" id="IPR029016">
    <property type="entry name" value="GAF-like_dom_sf"/>
</dbReference>
<dbReference type="Pfam" id="PF01590">
    <property type="entry name" value="GAF"/>
    <property type="match status" value="1"/>
</dbReference>
<dbReference type="PANTHER" id="PTHR43102">
    <property type="entry name" value="SLR1143 PROTEIN"/>
    <property type="match status" value="1"/>
</dbReference>